<sequence>MKGNNKATTANTNEINTIQPPQKCHKTAEGGTRSKRIMKKTFDISPEQMNEDALSSDKKNLPFENMVVDSWKNSHPDMEMLEGVLWLKGFWASLTRDDLIKEDYEYLEELGEWHKQKGDEGDECNNQ</sequence>
<feature type="region of interest" description="Disordered" evidence="1">
    <location>
        <begin position="1"/>
        <end position="36"/>
    </location>
</feature>
<organism evidence="2 3">
    <name type="scientific">Suillus plorans</name>
    <dbReference type="NCBI Taxonomy" id="116603"/>
    <lineage>
        <taxon>Eukaryota</taxon>
        <taxon>Fungi</taxon>
        <taxon>Dikarya</taxon>
        <taxon>Basidiomycota</taxon>
        <taxon>Agaricomycotina</taxon>
        <taxon>Agaricomycetes</taxon>
        <taxon>Agaricomycetidae</taxon>
        <taxon>Boletales</taxon>
        <taxon>Suillineae</taxon>
        <taxon>Suillaceae</taxon>
        <taxon>Suillus</taxon>
    </lineage>
</organism>
<dbReference type="OrthoDB" id="2639558at2759"/>
<dbReference type="GeneID" id="64600893"/>
<evidence type="ECO:0000313" key="2">
    <source>
        <dbReference type="EMBL" id="KAG1789809.1"/>
    </source>
</evidence>
<proteinExistence type="predicted"/>
<gene>
    <name evidence="2" type="ORF">HD556DRAFT_1446604</name>
</gene>
<protein>
    <submittedName>
        <fullName evidence="2">Uncharacterized protein</fullName>
    </submittedName>
</protein>
<feature type="compositionally biased region" description="Low complexity" evidence="1">
    <location>
        <begin position="1"/>
        <end position="18"/>
    </location>
</feature>
<evidence type="ECO:0000313" key="3">
    <source>
        <dbReference type="Proteomes" id="UP000719766"/>
    </source>
</evidence>
<keyword evidence="3" id="KW-1185">Reference proteome</keyword>
<comment type="caution">
    <text evidence="2">The sequence shown here is derived from an EMBL/GenBank/DDBJ whole genome shotgun (WGS) entry which is preliminary data.</text>
</comment>
<dbReference type="RefSeq" id="XP_041156828.1">
    <property type="nucleotide sequence ID" value="XM_041307129.1"/>
</dbReference>
<dbReference type="EMBL" id="JABBWE010000055">
    <property type="protein sequence ID" value="KAG1789809.1"/>
    <property type="molecule type" value="Genomic_DNA"/>
</dbReference>
<dbReference type="Proteomes" id="UP000719766">
    <property type="component" value="Unassembled WGS sequence"/>
</dbReference>
<dbReference type="AlphaFoldDB" id="A0A9P7DDI8"/>
<accession>A0A9P7DDI8</accession>
<reference evidence="2" key="1">
    <citation type="journal article" date="2020" name="New Phytol.">
        <title>Comparative genomics reveals dynamic genome evolution in host specialist ectomycorrhizal fungi.</title>
        <authorList>
            <person name="Lofgren L.A."/>
            <person name="Nguyen N.H."/>
            <person name="Vilgalys R."/>
            <person name="Ruytinx J."/>
            <person name="Liao H.L."/>
            <person name="Branco S."/>
            <person name="Kuo A."/>
            <person name="LaButti K."/>
            <person name="Lipzen A."/>
            <person name="Andreopoulos W."/>
            <person name="Pangilinan J."/>
            <person name="Riley R."/>
            <person name="Hundley H."/>
            <person name="Na H."/>
            <person name="Barry K."/>
            <person name="Grigoriev I.V."/>
            <person name="Stajich J.E."/>
            <person name="Kennedy P.G."/>
        </authorList>
    </citation>
    <scope>NUCLEOTIDE SEQUENCE</scope>
    <source>
        <strain evidence="2">S12</strain>
    </source>
</reference>
<name>A0A9P7DDI8_9AGAM</name>
<evidence type="ECO:0000256" key="1">
    <source>
        <dbReference type="SAM" id="MobiDB-lite"/>
    </source>
</evidence>